<feature type="transmembrane region" description="Helical" evidence="5">
    <location>
        <begin position="155"/>
        <end position="179"/>
    </location>
</feature>
<name>A0A2I2GDE1_9EURO</name>
<evidence type="ECO:0000256" key="4">
    <source>
        <dbReference type="ARBA" id="ARBA00023136"/>
    </source>
</evidence>
<dbReference type="VEuPathDB" id="FungiDB:P170DRAFT_446108"/>
<evidence type="ECO:0000313" key="6">
    <source>
        <dbReference type="EMBL" id="PLB50918.1"/>
    </source>
</evidence>
<reference evidence="6 7" key="1">
    <citation type="submission" date="2016-12" db="EMBL/GenBank/DDBJ databases">
        <title>The genomes of Aspergillus section Nigri reveals drivers in fungal speciation.</title>
        <authorList>
            <consortium name="DOE Joint Genome Institute"/>
            <person name="Vesth T.C."/>
            <person name="Nybo J."/>
            <person name="Theobald S."/>
            <person name="Brandl J."/>
            <person name="Frisvad J.C."/>
            <person name="Nielsen K.F."/>
            <person name="Lyhne E.K."/>
            <person name="Kogle M.E."/>
            <person name="Kuo A."/>
            <person name="Riley R."/>
            <person name="Clum A."/>
            <person name="Nolan M."/>
            <person name="Lipzen A."/>
            <person name="Salamov A."/>
            <person name="Henrissat B."/>
            <person name="Wiebenga A."/>
            <person name="De Vries R.P."/>
            <person name="Grigoriev I.V."/>
            <person name="Mortensen U.H."/>
            <person name="Andersen M.R."/>
            <person name="Baker S.E."/>
        </authorList>
    </citation>
    <scope>NUCLEOTIDE SEQUENCE [LARGE SCALE GENOMIC DNA]</scope>
    <source>
        <strain evidence="6 7">IBT 23096</strain>
    </source>
</reference>
<protein>
    <submittedName>
        <fullName evidence="6">RTA1 like protein</fullName>
    </submittedName>
</protein>
<feature type="transmembrane region" description="Helical" evidence="5">
    <location>
        <begin position="250"/>
        <end position="275"/>
    </location>
</feature>
<evidence type="ECO:0000256" key="5">
    <source>
        <dbReference type="SAM" id="Phobius"/>
    </source>
</evidence>
<dbReference type="STRING" id="1392250.A0A2I2GDE1"/>
<gene>
    <name evidence="6" type="ORF">P170DRAFT_446108</name>
</gene>
<keyword evidence="7" id="KW-1185">Reference proteome</keyword>
<keyword evidence="3 5" id="KW-1133">Transmembrane helix</keyword>
<comment type="subcellular location">
    <subcellularLocation>
        <location evidence="1">Membrane</location>
        <topology evidence="1">Multi-pass membrane protein</topology>
    </subcellularLocation>
</comment>
<feature type="transmembrane region" description="Helical" evidence="5">
    <location>
        <begin position="118"/>
        <end position="135"/>
    </location>
</feature>
<dbReference type="Pfam" id="PF04479">
    <property type="entry name" value="RTA1"/>
    <property type="match status" value="1"/>
</dbReference>
<dbReference type="Proteomes" id="UP000234275">
    <property type="component" value="Unassembled WGS sequence"/>
</dbReference>
<dbReference type="GeneID" id="36558466"/>
<dbReference type="InterPro" id="IPR007568">
    <property type="entry name" value="RTA1"/>
</dbReference>
<sequence>MHSCTPELAYIEYLPSIGGNAFFLALFSILLLMQMILIYYRAWAFSSTMVCGLILEILGYIGRIKLHNDPCQFTDFLLYLVCLTIGPAFFGAAIYLCLGRIIIIHEGEDVSRLRPRSYTIVFVTCDVISLILQAAGGAITSSATDNAVRDMGVKVMIAGLAFQVAALGLFMAFGVDFAVRSNARFVRFRPTEPRKTPNPEFVAIRAGKKWKLFLIGISTATVTIFIRSFFRVFELNGGFHSRLANNEPALMVLDGAMVSVACLWLTVMHPGVVMARRWNTVKSGK</sequence>
<evidence type="ECO:0000256" key="2">
    <source>
        <dbReference type="ARBA" id="ARBA00022692"/>
    </source>
</evidence>
<keyword evidence="2 5" id="KW-0812">Transmembrane</keyword>
<comment type="caution">
    <text evidence="6">The sequence shown here is derived from an EMBL/GenBank/DDBJ whole genome shotgun (WGS) entry which is preliminary data.</text>
</comment>
<organism evidence="6 7">
    <name type="scientific">Aspergillus steynii IBT 23096</name>
    <dbReference type="NCBI Taxonomy" id="1392250"/>
    <lineage>
        <taxon>Eukaryota</taxon>
        <taxon>Fungi</taxon>
        <taxon>Dikarya</taxon>
        <taxon>Ascomycota</taxon>
        <taxon>Pezizomycotina</taxon>
        <taxon>Eurotiomycetes</taxon>
        <taxon>Eurotiomycetidae</taxon>
        <taxon>Eurotiales</taxon>
        <taxon>Aspergillaceae</taxon>
        <taxon>Aspergillus</taxon>
        <taxon>Aspergillus subgen. Circumdati</taxon>
    </lineage>
</organism>
<evidence type="ECO:0000313" key="7">
    <source>
        <dbReference type="Proteomes" id="UP000234275"/>
    </source>
</evidence>
<dbReference type="EMBL" id="MSFO01000003">
    <property type="protein sequence ID" value="PLB50918.1"/>
    <property type="molecule type" value="Genomic_DNA"/>
</dbReference>
<dbReference type="PANTHER" id="PTHR31465:SF30">
    <property type="entry name" value="DOMAIN PROTEIN, PUTATIVE-RELATED"/>
    <property type="match status" value="1"/>
</dbReference>
<evidence type="ECO:0000256" key="3">
    <source>
        <dbReference type="ARBA" id="ARBA00022989"/>
    </source>
</evidence>
<feature type="transmembrane region" description="Helical" evidence="5">
    <location>
        <begin position="20"/>
        <end position="40"/>
    </location>
</feature>
<dbReference type="AlphaFoldDB" id="A0A2I2GDE1"/>
<dbReference type="OrthoDB" id="4521223at2759"/>
<feature type="transmembrane region" description="Helical" evidence="5">
    <location>
        <begin position="76"/>
        <end position="98"/>
    </location>
</feature>
<feature type="transmembrane region" description="Helical" evidence="5">
    <location>
        <begin position="212"/>
        <end position="230"/>
    </location>
</feature>
<dbReference type="PANTHER" id="PTHR31465">
    <property type="entry name" value="PROTEIN RTA1-RELATED"/>
    <property type="match status" value="1"/>
</dbReference>
<dbReference type="GO" id="GO:0000324">
    <property type="term" value="C:fungal-type vacuole"/>
    <property type="evidence" value="ECO:0007669"/>
    <property type="project" value="TreeGrafter"/>
</dbReference>
<keyword evidence="4 5" id="KW-0472">Membrane</keyword>
<proteinExistence type="predicted"/>
<evidence type="ECO:0000256" key="1">
    <source>
        <dbReference type="ARBA" id="ARBA00004141"/>
    </source>
</evidence>
<feature type="transmembrane region" description="Helical" evidence="5">
    <location>
        <begin position="47"/>
        <end position="64"/>
    </location>
</feature>
<dbReference type="RefSeq" id="XP_024706220.1">
    <property type="nucleotide sequence ID" value="XM_024850767.1"/>
</dbReference>
<dbReference type="GO" id="GO:0005886">
    <property type="term" value="C:plasma membrane"/>
    <property type="evidence" value="ECO:0007669"/>
    <property type="project" value="TreeGrafter"/>
</dbReference>
<accession>A0A2I2GDE1</accession>